<gene>
    <name evidence="1" type="ORF">GEOBRER4_15570</name>
</gene>
<organism evidence="1 2">
    <name type="scientific">Citrifermentans bremense</name>
    <dbReference type="NCBI Taxonomy" id="60035"/>
    <lineage>
        <taxon>Bacteria</taxon>
        <taxon>Pseudomonadati</taxon>
        <taxon>Thermodesulfobacteriota</taxon>
        <taxon>Desulfuromonadia</taxon>
        <taxon>Geobacterales</taxon>
        <taxon>Geobacteraceae</taxon>
        <taxon>Citrifermentans</taxon>
    </lineage>
</organism>
<dbReference type="EMBL" id="AP023213">
    <property type="protein sequence ID" value="BCG46807.1"/>
    <property type="molecule type" value="Genomic_DNA"/>
</dbReference>
<reference evidence="1 2" key="1">
    <citation type="submission" date="2020-06" db="EMBL/GenBank/DDBJ databases">
        <title>Interaction of electrochemicaly active bacteria, Geobacter bremensis R4 on different carbon anode.</title>
        <authorList>
            <person name="Meng L."/>
            <person name="Yoshida N."/>
        </authorList>
    </citation>
    <scope>NUCLEOTIDE SEQUENCE [LARGE SCALE GENOMIC DNA]</scope>
    <source>
        <strain evidence="1 2">R4</strain>
    </source>
</reference>
<name>A0A6S6LXL3_9BACT</name>
<dbReference type="RefSeq" id="WP_185244934.1">
    <property type="nucleotide sequence ID" value="NZ_AP023213.1"/>
</dbReference>
<sequence length="151" mass="18038">MPEIIEHIDAICRKKQRDVLYIQFYPFDFYDIARSTKCDYNWGTDARRRAVRDWLDQHGIQWAMCGPFAESGGFYHHGYAGDIYVDVPFDEADPYYCLLREHLENPDGSMRDENVRWYYVRLQDAMKYVHHDQPGFWEKEMGFGGREDCSD</sequence>
<keyword evidence="2" id="KW-1185">Reference proteome</keyword>
<proteinExistence type="predicted"/>
<dbReference type="KEGG" id="gbn:GEOBRER4_15570"/>
<accession>A0A6S6LXL3</accession>
<dbReference type="Proteomes" id="UP000515472">
    <property type="component" value="Chromosome"/>
</dbReference>
<evidence type="ECO:0000313" key="1">
    <source>
        <dbReference type="EMBL" id="BCG46807.1"/>
    </source>
</evidence>
<protein>
    <submittedName>
        <fullName evidence="1">Uncharacterized protein</fullName>
    </submittedName>
</protein>
<dbReference type="AlphaFoldDB" id="A0A6S6LXL3"/>
<evidence type="ECO:0000313" key="2">
    <source>
        <dbReference type="Proteomes" id="UP000515472"/>
    </source>
</evidence>